<evidence type="ECO:0000313" key="1">
    <source>
        <dbReference type="EMBL" id="KLL11562.1"/>
    </source>
</evidence>
<comment type="caution">
    <text evidence="1">The sequence shown here is derived from an EMBL/GenBank/DDBJ whole genome shotgun (WGS) entry which is preliminary data.</text>
</comment>
<dbReference type="Proteomes" id="UP000035425">
    <property type="component" value="Unassembled WGS sequence"/>
</dbReference>
<keyword evidence="2" id="KW-1185">Reference proteome</keyword>
<name>A0ABR5F4F2_9ACTN</name>
<accession>A0ABR5F4F2</accession>
<reference evidence="1 2" key="1">
    <citation type="submission" date="2014-12" db="EMBL/GenBank/DDBJ databases">
        <title>Frankia sp. BMG5.1 draft genome.</title>
        <authorList>
            <person name="Gtari M."/>
            <person name="Ghodhbane-Gtari F."/>
            <person name="Nouioui I."/>
            <person name="Ktari A."/>
            <person name="Hezbri K."/>
            <person name="Mimouni W."/>
            <person name="Sbissi I."/>
            <person name="Ayari A."/>
            <person name="Yamanaka T."/>
            <person name="Normand P."/>
            <person name="Tisa L.S."/>
            <person name="Boudabous A."/>
        </authorList>
    </citation>
    <scope>NUCLEOTIDE SEQUENCE [LARGE SCALE GENOMIC DNA]</scope>
    <source>
        <strain evidence="1 2">BMG5.1</strain>
    </source>
</reference>
<dbReference type="EMBL" id="JWIO01000014">
    <property type="protein sequence ID" value="KLL11562.1"/>
    <property type="molecule type" value="Genomic_DNA"/>
</dbReference>
<protein>
    <submittedName>
        <fullName evidence="1">Uncharacterized protein</fullName>
    </submittedName>
</protein>
<gene>
    <name evidence="1" type="ORF">FrCorBMG51_11015</name>
</gene>
<sequence>MTAHTLGETQARVAMDKVAALQQALEQARKDIGAVGHPQWFSSERERLTSRVQERIDIALGRKLPTSTQGKS</sequence>
<proteinExistence type="predicted"/>
<evidence type="ECO:0000313" key="2">
    <source>
        <dbReference type="Proteomes" id="UP000035425"/>
    </source>
</evidence>
<organism evidence="1 2">
    <name type="scientific">Protofrankia coriariae</name>
    <dbReference type="NCBI Taxonomy" id="1562887"/>
    <lineage>
        <taxon>Bacteria</taxon>
        <taxon>Bacillati</taxon>
        <taxon>Actinomycetota</taxon>
        <taxon>Actinomycetes</taxon>
        <taxon>Frankiales</taxon>
        <taxon>Frankiaceae</taxon>
        <taxon>Protofrankia</taxon>
    </lineage>
</organism>